<gene>
    <name evidence="1" type="ORF">LEA_15139</name>
</gene>
<evidence type="ECO:0008006" key="2">
    <source>
        <dbReference type="Google" id="ProtNLM"/>
    </source>
</evidence>
<reference evidence="1" key="1">
    <citation type="journal article" date="2013" name="Environ. Microbiol.">
        <title>Microbiota from the distal guts of lean and obese adolescents exhibit partial functional redundancy besides clear differences in community structure.</title>
        <authorList>
            <person name="Ferrer M."/>
            <person name="Ruiz A."/>
            <person name="Lanza F."/>
            <person name="Haange S.B."/>
            <person name="Oberbach A."/>
            <person name="Till H."/>
            <person name="Bargiela R."/>
            <person name="Campoy C."/>
            <person name="Segura M.T."/>
            <person name="Richter M."/>
            <person name="von Bergen M."/>
            <person name="Seifert J."/>
            <person name="Suarez A."/>
        </authorList>
    </citation>
    <scope>NUCLEOTIDE SEQUENCE</scope>
</reference>
<accession>K1SKA6</accession>
<organism evidence="1">
    <name type="scientific">human gut metagenome</name>
    <dbReference type="NCBI Taxonomy" id="408170"/>
    <lineage>
        <taxon>unclassified sequences</taxon>
        <taxon>metagenomes</taxon>
        <taxon>organismal metagenomes</taxon>
    </lineage>
</organism>
<evidence type="ECO:0000313" key="1">
    <source>
        <dbReference type="EMBL" id="EKC55839.1"/>
    </source>
</evidence>
<feature type="non-terminal residue" evidence="1">
    <location>
        <position position="1"/>
    </location>
</feature>
<sequence length="58" mass="6292">VDLRANPAMFIGGGSILFEEYIKASNLVSKADFIEDPKANAIGYQMLASKQLGYRPTA</sequence>
<proteinExistence type="predicted"/>
<protein>
    <recommendedName>
        <fullName evidence="2">Plasmid segregation actin-type ATPase ParM</fullName>
    </recommendedName>
</protein>
<dbReference type="EMBL" id="AJWY01010329">
    <property type="protein sequence ID" value="EKC55839.1"/>
    <property type="molecule type" value="Genomic_DNA"/>
</dbReference>
<name>K1SKA6_9ZZZZ</name>
<comment type="caution">
    <text evidence="1">The sequence shown here is derived from an EMBL/GenBank/DDBJ whole genome shotgun (WGS) entry which is preliminary data.</text>
</comment>
<dbReference type="AlphaFoldDB" id="K1SKA6"/>